<protein>
    <recommendedName>
        <fullName evidence="1">DUF7836 domain-containing protein</fullName>
    </recommendedName>
</protein>
<dbReference type="AlphaFoldDB" id="A0A1G8SLP2"/>
<dbReference type="Proteomes" id="UP000198856">
    <property type="component" value="Unassembled WGS sequence"/>
</dbReference>
<reference evidence="2 3" key="1">
    <citation type="submission" date="2016-10" db="EMBL/GenBank/DDBJ databases">
        <authorList>
            <person name="de Groot N.N."/>
        </authorList>
    </citation>
    <scope>NUCLEOTIDE SEQUENCE [LARGE SCALE GENOMIC DNA]</scope>
    <source>
        <strain evidence="2 3">IBRC-M10015</strain>
    </source>
</reference>
<name>A0A1G8SLP2_9EURY</name>
<evidence type="ECO:0000259" key="1">
    <source>
        <dbReference type="Pfam" id="PF25206"/>
    </source>
</evidence>
<evidence type="ECO:0000313" key="2">
    <source>
        <dbReference type="EMBL" id="SDJ30137.1"/>
    </source>
</evidence>
<keyword evidence="3" id="KW-1185">Reference proteome</keyword>
<feature type="domain" description="DUF7836" evidence="1">
    <location>
        <begin position="1"/>
        <end position="58"/>
    </location>
</feature>
<dbReference type="EMBL" id="FNFC01000002">
    <property type="protein sequence ID" value="SDJ30137.1"/>
    <property type="molecule type" value="Genomic_DNA"/>
</dbReference>
<dbReference type="Pfam" id="PF25206">
    <property type="entry name" value="DUF7836"/>
    <property type="match status" value="1"/>
</dbReference>
<evidence type="ECO:0000313" key="3">
    <source>
        <dbReference type="Proteomes" id="UP000198856"/>
    </source>
</evidence>
<dbReference type="OrthoDB" id="179396at2157"/>
<dbReference type="RefSeq" id="WP_092698927.1">
    <property type="nucleotide sequence ID" value="NZ_FNFC01000002.1"/>
</dbReference>
<sequence>MEEAYVRLLCPECNKEWQEPPGELPESQRVLHCPNCHASRRVSEFTRTEHDLRTLKQFG</sequence>
<dbReference type="InterPro" id="IPR057158">
    <property type="entry name" value="DUF7836"/>
</dbReference>
<proteinExistence type="predicted"/>
<gene>
    <name evidence="2" type="ORF">SAMN05216226_10235</name>
</gene>
<organism evidence="2 3">
    <name type="scientific">Halovenus aranensis</name>
    <dbReference type="NCBI Taxonomy" id="890420"/>
    <lineage>
        <taxon>Archaea</taxon>
        <taxon>Methanobacteriati</taxon>
        <taxon>Methanobacteriota</taxon>
        <taxon>Stenosarchaea group</taxon>
        <taxon>Halobacteria</taxon>
        <taxon>Halobacteriales</taxon>
        <taxon>Haloarculaceae</taxon>
        <taxon>Halovenus</taxon>
    </lineage>
</organism>
<accession>A0A1G8SLP2</accession>